<dbReference type="Proteomes" id="UP000198615">
    <property type="component" value="Unassembled WGS sequence"/>
</dbReference>
<dbReference type="CDD" id="cd07377">
    <property type="entry name" value="WHTH_GntR"/>
    <property type="match status" value="1"/>
</dbReference>
<dbReference type="GO" id="GO:0003700">
    <property type="term" value="F:DNA-binding transcription factor activity"/>
    <property type="evidence" value="ECO:0007669"/>
    <property type="project" value="InterPro"/>
</dbReference>
<dbReference type="GO" id="GO:0003677">
    <property type="term" value="F:DNA binding"/>
    <property type="evidence" value="ECO:0007669"/>
    <property type="project" value="UniProtKB-KW"/>
</dbReference>
<proteinExistence type="predicted"/>
<evidence type="ECO:0000313" key="5">
    <source>
        <dbReference type="EMBL" id="SDF62695.1"/>
    </source>
</evidence>
<sequence length="239" mass="26298">MGAPRPIEKLTLSVQVAERLRGDILAGTHGPGEQLHEVELALSLGISRGPLREAMQRLVQEGLLKSIPHRGVFVVDLSEDDMLDVFFVRASLEEAAIRRLVGGDDGGGGDRAATARRLTVISERMDRAMRGGDHARGGDLDLEYHRTLVDAAGSLRLSRTYATVQAETRLCLHRLMGGYRSRDDLAVEHFRLAELIGSAPVEVILPELHRHFGDPAAILRRLRQDAPDAAPDAEQRQDR</sequence>
<comment type="caution">
    <text evidence="5">The sequence shown here is derived from an EMBL/GenBank/DDBJ whole genome shotgun (WGS) entry which is preliminary data.</text>
</comment>
<dbReference type="Gene3D" id="1.10.10.10">
    <property type="entry name" value="Winged helix-like DNA-binding domain superfamily/Winged helix DNA-binding domain"/>
    <property type="match status" value="1"/>
</dbReference>
<keyword evidence="3" id="KW-0804">Transcription</keyword>
<dbReference type="Pfam" id="PF00392">
    <property type="entry name" value="GntR"/>
    <property type="match status" value="1"/>
</dbReference>
<protein>
    <submittedName>
        <fullName evidence="5">DNA-binding transcriptional regulator, GntR family</fullName>
    </submittedName>
</protein>
<accession>A0A8G2BHI7</accession>
<dbReference type="AlphaFoldDB" id="A0A8G2BHI7"/>
<dbReference type="PANTHER" id="PTHR43537:SF45">
    <property type="entry name" value="GNTR FAMILY REGULATORY PROTEIN"/>
    <property type="match status" value="1"/>
</dbReference>
<gene>
    <name evidence="5" type="ORF">SAMN05660686_01828</name>
</gene>
<keyword evidence="1" id="KW-0805">Transcription regulation</keyword>
<dbReference type="SMART" id="SM00345">
    <property type="entry name" value="HTH_GNTR"/>
    <property type="match status" value="1"/>
</dbReference>
<dbReference type="PROSITE" id="PS50949">
    <property type="entry name" value="HTH_GNTR"/>
    <property type="match status" value="1"/>
</dbReference>
<keyword evidence="2 5" id="KW-0238">DNA-binding</keyword>
<dbReference type="InterPro" id="IPR036388">
    <property type="entry name" value="WH-like_DNA-bd_sf"/>
</dbReference>
<dbReference type="SUPFAM" id="SSF48008">
    <property type="entry name" value="GntR ligand-binding domain-like"/>
    <property type="match status" value="1"/>
</dbReference>
<dbReference type="RefSeq" id="WP_093149768.1">
    <property type="nucleotide sequence ID" value="NZ_FNBW01000005.1"/>
</dbReference>
<evidence type="ECO:0000259" key="4">
    <source>
        <dbReference type="PROSITE" id="PS50949"/>
    </source>
</evidence>
<dbReference type="OrthoDB" id="9812290at2"/>
<dbReference type="EMBL" id="FNBW01000005">
    <property type="protein sequence ID" value="SDF62695.1"/>
    <property type="molecule type" value="Genomic_DNA"/>
</dbReference>
<evidence type="ECO:0000256" key="2">
    <source>
        <dbReference type="ARBA" id="ARBA00023125"/>
    </source>
</evidence>
<dbReference type="Pfam" id="PF07729">
    <property type="entry name" value="FCD"/>
    <property type="match status" value="1"/>
</dbReference>
<dbReference type="InterPro" id="IPR008920">
    <property type="entry name" value="TF_FadR/GntR_C"/>
</dbReference>
<dbReference type="InterPro" id="IPR011711">
    <property type="entry name" value="GntR_C"/>
</dbReference>
<evidence type="ECO:0000256" key="3">
    <source>
        <dbReference type="ARBA" id="ARBA00023163"/>
    </source>
</evidence>
<dbReference type="SUPFAM" id="SSF46785">
    <property type="entry name" value="Winged helix' DNA-binding domain"/>
    <property type="match status" value="1"/>
</dbReference>
<organism evidence="5 6">
    <name type="scientific">Thalassobaculum litoreum DSM 18839</name>
    <dbReference type="NCBI Taxonomy" id="1123362"/>
    <lineage>
        <taxon>Bacteria</taxon>
        <taxon>Pseudomonadati</taxon>
        <taxon>Pseudomonadota</taxon>
        <taxon>Alphaproteobacteria</taxon>
        <taxon>Rhodospirillales</taxon>
        <taxon>Thalassobaculaceae</taxon>
        <taxon>Thalassobaculum</taxon>
    </lineage>
</organism>
<dbReference type="Gene3D" id="1.20.120.530">
    <property type="entry name" value="GntR ligand-binding domain-like"/>
    <property type="match status" value="1"/>
</dbReference>
<keyword evidence="6" id="KW-1185">Reference proteome</keyword>
<feature type="domain" description="HTH gntR-type" evidence="4">
    <location>
        <begin position="10"/>
        <end position="77"/>
    </location>
</feature>
<evidence type="ECO:0000313" key="6">
    <source>
        <dbReference type="Proteomes" id="UP000198615"/>
    </source>
</evidence>
<dbReference type="InterPro" id="IPR000524">
    <property type="entry name" value="Tscrpt_reg_HTH_GntR"/>
</dbReference>
<reference evidence="5 6" key="1">
    <citation type="submission" date="2016-10" db="EMBL/GenBank/DDBJ databases">
        <authorList>
            <person name="Varghese N."/>
            <person name="Submissions S."/>
        </authorList>
    </citation>
    <scope>NUCLEOTIDE SEQUENCE [LARGE SCALE GENOMIC DNA]</scope>
    <source>
        <strain evidence="5 6">DSM 18839</strain>
    </source>
</reference>
<evidence type="ECO:0000256" key="1">
    <source>
        <dbReference type="ARBA" id="ARBA00023015"/>
    </source>
</evidence>
<name>A0A8G2BHI7_9PROT</name>
<dbReference type="InterPro" id="IPR036390">
    <property type="entry name" value="WH_DNA-bd_sf"/>
</dbReference>
<dbReference type="PANTHER" id="PTHR43537">
    <property type="entry name" value="TRANSCRIPTIONAL REGULATOR, GNTR FAMILY"/>
    <property type="match status" value="1"/>
</dbReference>